<dbReference type="InterPro" id="IPR029787">
    <property type="entry name" value="Nucleotide_cyclase"/>
</dbReference>
<dbReference type="RefSeq" id="WP_251973577.1">
    <property type="nucleotide sequence ID" value="NZ_AP025730.1"/>
</dbReference>
<dbReference type="EMBL" id="AP025730">
    <property type="protein sequence ID" value="BDI05556.1"/>
    <property type="molecule type" value="Genomic_DNA"/>
</dbReference>
<dbReference type="Proteomes" id="UP001057498">
    <property type="component" value="Chromosome"/>
</dbReference>
<dbReference type="SUPFAM" id="SSF55073">
    <property type="entry name" value="Nucleotide cyclase"/>
    <property type="match status" value="1"/>
</dbReference>
<proteinExistence type="predicted"/>
<dbReference type="Gene3D" id="3.30.70.270">
    <property type="match status" value="1"/>
</dbReference>
<evidence type="ECO:0008006" key="3">
    <source>
        <dbReference type="Google" id="ProtNLM"/>
    </source>
</evidence>
<evidence type="ECO:0000313" key="1">
    <source>
        <dbReference type="EMBL" id="BDI05556.1"/>
    </source>
</evidence>
<accession>A0ABN6PK54</accession>
<protein>
    <recommendedName>
        <fullName evidence="3">GGDEF domain-containing protein</fullName>
    </recommendedName>
</protein>
<dbReference type="InterPro" id="IPR043128">
    <property type="entry name" value="Rev_trsase/Diguanyl_cyclase"/>
</dbReference>
<keyword evidence="2" id="KW-1185">Reference proteome</keyword>
<organism evidence="1 2">
    <name type="scientific">Sphaerotilus microaerophilus</name>
    <dbReference type="NCBI Taxonomy" id="2914710"/>
    <lineage>
        <taxon>Bacteria</taxon>
        <taxon>Pseudomonadati</taxon>
        <taxon>Pseudomonadota</taxon>
        <taxon>Betaproteobacteria</taxon>
        <taxon>Burkholderiales</taxon>
        <taxon>Sphaerotilaceae</taxon>
        <taxon>Sphaerotilus</taxon>
    </lineage>
</organism>
<sequence>MAELLQLQQAQHPGQGLTVSFSAGITELAVDEDIDLAIDRADRAMYRAKVSGHRRCELG</sequence>
<name>A0ABN6PK54_9BURK</name>
<reference evidence="1" key="1">
    <citation type="submission" date="2022-04" db="EMBL/GenBank/DDBJ databases">
        <title>Whole genome sequence of Sphaerotilus sp. FB-5.</title>
        <authorList>
            <person name="Takeda M."/>
            <person name="Narihara S."/>
            <person name="Akimoto M."/>
            <person name="Akimoto R."/>
            <person name="Nishiyashiki S."/>
            <person name="Murakami T."/>
        </authorList>
    </citation>
    <scope>NUCLEOTIDE SEQUENCE</scope>
    <source>
        <strain evidence="1">FB-5</strain>
    </source>
</reference>
<gene>
    <name evidence="1" type="ORF">CATMQ487_25260</name>
</gene>
<evidence type="ECO:0000313" key="2">
    <source>
        <dbReference type="Proteomes" id="UP001057498"/>
    </source>
</evidence>